<dbReference type="InterPro" id="IPR019734">
    <property type="entry name" value="TPR_rpt"/>
</dbReference>
<feature type="compositionally biased region" description="Pro residues" evidence="6">
    <location>
        <begin position="211"/>
        <end position="222"/>
    </location>
</feature>
<evidence type="ECO:0000256" key="1">
    <source>
        <dbReference type="ARBA" id="ARBA00022737"/>
    </source>
</evidence>
<feature type="compositionally biased region" description="Low complexity" evidence="6">
    <location>
        <begin position="150"/>
        <end position="178"/>
    </location>
</feature>
<proteinExistence type="inferred from homology"/>
<accession>A0A8H5GZI1</accession>
<keyword evidence="9" id="KW-1185">Reference proteome</keyword>
<comment type="similarity">
    <text evidence="3">Belongs to the RPAP3 family.</text>
</comment>
<dbReference type="PANTHER" id="PTHR46423">
    <property type="entry name" value="RNA POLYMERASE II-ASSOCIATED PROTEIN 3"/>
    <property type="match status" value="1"/>
</dbReference>
<dbReference type="Proteomes" id="UP000565441">
    <property type="component" value="Unassembled WGS sequence"/>
</dbReference>
<evidence type="ECO:0000313" key="9">
    <source>
        <dbReference type="Proteomes" id="UP000565441"/>
    </source>
</evidence>
<evidence type="ECO:0000256" key="2">
    <source>
        <dbReference type="ARBA" id="ARBA00022803"/>
    </source>
</evidence>
<evidence type="ECO:0000256" key="6">
    <source>
        <dbReference type="SAM" id="MobiDB-lite"/>
    </source>
</evidence>
<dbReference type="Pfam" id="PF13877">
    <property type="entry name" value="RPAP3_C"/>
    <property type="match status" value="1"/>
</dbReference>
<evidence type="ECO:0000256" key="5">
    <source>
        <dbReference type="PROSITE-ProRule" id="PRU00339"/>
    </source>
</evidence>
<feature type="domain" description="RNA-polymerase II-associated protein 3-like C-terminal" evidence="7">
    <location>
        <begin position="299"/>
        <end position="397"/>
    </location>
</feature>
<evidence type="ECO:0000256" key="4">
    <source>
        <dbReference type="ARBA" id="ARBA00040133"/>
    </source>
</evidence>
<dbReference type="InterPro" id="IPR011990">
    <property type="entry name" value="TPR-like_helical_dom_sf"/>
</dbReference>
<organism evidence="8 9">
    <name type="scientific">Tricholomella constricta</name>
    <dbReference type="NCBI Taxonomy" id="117010"/>
    <lineage>
        <taxon>Eukaryota</taxon>
        <taxon>Fungi</taxon>
        <taxon>Dikarya</taxon>
        <taxon>Basidiomycota</taxon>
        <taxon>Agaricomycotina</taxon>
        <taxon>Agaricomycetes</taxon>
        <taxon>Agaricomycetidae</taxon>
        <taxon>Agaricales</taxon>
        <taxon>Tricholomatineae</taxon>
        <taxon>Lyophyllaceae</taxon>
        <taxon>Tricholomella</taxon>
    </lineage>
</organism>
<dbReference type="AlphaFoldDB" id="A0A8H5GZI1"/>
<dbReference type="PROSITE" id="PS50005">
    <property type="entry name" value="TPR"/>
    <property type="match status" value="1"/>
</dbReference>
<evidence type="ECO:0000313" key="8">
    <source>
        <dbReference type="EMBL" id="KAF5374104.1"/>
    </source>
</evidence>
<reference evidence="8 9" key="1">
    <citation type="journal article" date="2020" name="ISME J.">
        <title>Uncovering the hidden diversity of litter-decomposition mechanisms in mushroom-forming fungi.</title>
        <authorList>
            <person name="Floudas D."/>
            <person name="Bentzer J."/>
            <person name="Ahren D."/>
            <person name="Johansson T."/>
            <person name="Persson P."/>
            <person name="Tunlid A."/>
        </authorList>
    </citation>
    <scope>NUCLEOTIDE SEQUENCE [LARGE SCALE GENOMIC DNA]</scope>
    <source>
        <strain evidence="8 9">CBS 661.87</strain>
    </source>
</reference>
<feature type="repeat" description="TPR" evidence="5">
    <location>
        <begin position="70"/>
        <end position="103"/>
    </location>
</feature>
<dbReference type="InterPro" id="IPR051966">
    <property type="entry name" value="RPAP3"/>
</dbReference>
<protein>
    <recommendedName>
        <fullName evidence="4">RNA polymerase II-associated protein 3</fullName>
    </recommendedName>
</protein>
<feature type="compositionally biased region" description="Low complexity" evidence="6">
    <location>
        <begin position="278"/>
        <end position="289"/>
    </location>
</feature>
<feature type="compositionally biased region" description="Pro residues" evidence="6">
    <location>
        <begin position="262"/>
        <end position="277"/>
    </location>
</feature>
<dbReference type="InterPro" id="IPR025986">
    <property type="entry name" value="RPAP3-like_C"/>
</dbReference>
<feature type="region of interest" description="Disordered" evidence="6">
    <location>
        <begin position="204"/>
        <end position="298"/>
    </location>
</feature>
<keyword evidence="2 5" id="KW-0802">TPR repeat</keyword>
<sequence length="424" mass="44759">MAQAAKAKGNAAFQAGDYPAAIGHYTAAILADNTDFTFPLNRAAAYLKLGKNEDAERDCTTVLSLSALNAKALFRRGQARLAMERLDEAMSDLTQASKREPANEAIKVEMNKLAGLIKKKIAKASKFKSDLLPSTSAPTRRRVPITIVDSAASPTASTSPAASSQAPPTSKASPSAPALIPTPSPALPKTQDSLATDTLHPISTRSLKPSQAPPVQPPPDQPPTFQAAKQARQTTKPSRVHPQQVGGGIFRASGESTVFPARPGPSSPAASPSPPPAQAQAKSTPAAPSILHPIPPQNPPTTCFEFMRAWDATSATAEHWGLILSVPPPRLPALFKTSLEPAQLAAILGVFRDVLQSHSRSQSGPADVKARVREYLNALARVERFGTVVLFLSAAEKRVGREVWDALGVTEKAGAGSVWAKLWA</sequence>
<evidence type="ECO:0000256" key="3">
    <source>
        <dbReference type="ARBA" id="ARBA00038275"/>
    </source>
</evidence>
<keyword evidence="1" id="KW-0677">Repeat</keyword>
<name>A0A8H5GZI1_9AGAR</name>
<gene>
    <name evidence="8" type="ORF">D9615_008838</name>
</gene>
<dbReference type="SUPFAM" id="SSF48452">
    <property type="entry name" value="TPR-like"/>
    <property type="match status" value="1"/>
</dbReference>
<feature type="region of interest" description="Disordered" evidence="6">
    <location>
        <begin position="150"/>
        <end position="192"/>
    </location>
</feature>
<evidence type="ECO:0000259" key="7">
    <source>
        <dbReference type="Pfam" id="PF13877"/>
    </source>
</evidence>
<dbReference type="GO" id="GO:0101031">
    <property type="term" value="C:protein folding chaperone complex"/>
    <property type="evidence" value="ECO:0007669"/>
    <property type="project" value="TreeGrafter"/>
</dbReference>
<dbReference type="SMART" id="SM00028">
    <property type="entry name" value="TPR"/>
    <property type="match status" value="3"/>
</dbReference>
<dbReference type="EMBL" id="JAACJP010000037">
    <property type="protein sequence ID" value="KAF5374104.1"/>
    <property type="molecule type" value="Genomic_DNA"/>
</dbReference>
<dbReference type="PANTHER" id="PTHR46423:SF1">
    <property type="entry name" value="RNA POLYMERASE II-ASSOCIATED PROTEIN 3"/>
    <property type="match status" value="1"/>
</dbReference>
<dbReference type="Gene3D" id="1.25.40.10">
    <property type="entry name" value="Tetratricopeptide repeat domain"/>
    <property type="match status" value="1"/>
</dbReference>
<dbReference type="OrthoDB" id="629492at2759"/>
<comment type="caution">
    <text evidence="8">The sequence shown here is derived from an EMBL/GenBank/DDBJ whole genome shotgun (WGS) entry which is preliminary data.</text>
</comment>